<organism evidence="1 2">
    <name type="scientific">Pseudomonas savastanoi</name>
    <name type="common">Pseudomonas syringae pv. savastanoi</name>
    <dbReference type="NCBI Taxonomy" id="29438"/>
    <lineage>
        <taxon>Bacteria</taxon>
        <taxon>Pseudomonadati</taxon>
        <taxon>Pseudomonadota</taxon>
        <taxon>Gammaproteobacteria</taxon>
        <taxon>Pseudomonadales</taxon>
        <taxon>Pseudomonadaceae</taxon>
        <taxon>Pseudomonas</taxon>
    </lineage>
</organism>
<evidence type="ECO:0000313" key="1">
    <source>
        <dbReference type="EMBL" id="MCQ3024378.1"/>
    </source>
</evidence>
<name>A0AAW5JD25_PSESS</name>
<feature type="non-terminal residue" evidence="1">
    <location>
        <position position="1"/>
    </location>
</feature>
<gene>
    <name evidence="1" type="ORF">NLO85_28805</name>
</gene>
<accession>A0AAW5JD25</accession>
<dbReference type="Proteomes" id="UP001206018">
    <property type="component" value="Unassembled WGS sequence"/>
</dbReference>
<evidence type="ECO:0000313" key="2">
    <source>
        <dbReference type="Proteomes" id="UP001206018"/>
    </source>
</evidence>
<comment type="caution">
    <text evidence="1">The sequence shown here is derived from an EMBL/GenBank/DDBJ whole genome shotgun (WGS) entry which is preliminary data.</text>
</comment>
<sequence>KDLGLAYVHERVQKSAKKRRDAQLRDIGQQRLADMEKHSLELGVRGAMEQGSQLRPPTIQTAGCLVKSCP</sequence>
<dbReference type="EMBL" id="JANAKN010000331">
    <property type="protein sequence ID" value="MCQ3024378.1"/>
    <property type="molecule type" value="Genomic_DNA"/>
</dbReference>
<reference evidence="1" key="1">
    <citation type="submission" date="2022-07" db="EMBL/GenBank/DDBJ databases">
        <title>The diversity of lipopeptides in the P. syringae complex parallels phylogeny and sheds light on structural diversification during evolutionary history.</title>
        <authorList>
            <person name="Bricout A."/>
            <person name="Morris C.E."/>
            <person name="Chandeysson C."/>
            <person name="Duban M."/>
            <person name="Boistel C."/>
            <person name="Chataigne G."/>
            <person name="Lecouturier D."/>
            <person name="Jacques P."/>
            <person name="Leclere V."/>
            <person name="Rochex A."/>
        </authorList>
    </citation>
    <scope>NUCLEOTIDE SEQUENCE</scope>
    <source>
        <strain evidence="1">LYR0002</strain>
    </source>
</reference>
<proteinExistence type="predicted"/>
<protein>
    <submittedName>
        <fullName evidence="1">Uncharacterized protein</fullName>
    </submittedName>
</protein>
<dbReference type="AlphaFoldDB" id="A0AAW5JD25"/>